<keyword evidence="3" id="KW-1185">Reference proteome</keyword>
<accession>A0A9P4KIH8</accession>
<dbReference type="Proteomes" id="UP000800093">
    <property type="component" value="Unassembled WGS sequence"/>
</dbReference>
<dbReference type="AlphaFoldDB" id="A0A9P4KIH8"/>
<feature type="domain" description="2EXR" evidence="1">
    <location>
        <begin position="21"/>
        <end position="113"/>
    </location>
</feature>
<dbReference type="OrthoDB" id="3473305at2759"/>
<dbReference type="Pfam" id="PF20150">
    <property type="entry name" value="2EXR"/>
    <property type="match status" value="1"/>
</dbReference>
<evidence type="ECO:0000313" key="2">
    <source>
        <dbReference type="EMBL" id="KAF2268971.1"/>
    </source>
</evidence>
<organism evidence="2 3">
    <name type="scientific">Lojkania enalia</name>
    <dbReference type="NCBI Taxonomy" id="147567"/>
    <lineage>
        <taxon>Eukaryota</taxon>
        <taxon>Fungi</taxon>
        <taxon>Dikarya</taxon>
        <taxon>Ascomycota</taxon>
        <taxon>Pezizomycotina</taxon>
        <taxon>Dothideomycetes</taxon>
        <taxon>Pleosporomycetidae</taxon>
        <taxon>Pleosporales</taxon>
        <taxon>Pleosporales incertae sedis</taxon>
        <taxon>Lojkania</taxon>
    </lineage>
</organism>
<dbReference type="PANTHER" id="PTHR35910:SF6">
    <property type="entry name" value="2EXR DOMAIN-CONTAINING PROTEIN"/>
    <property type="match status" value="1"/>
</dbReference>
<evidence type="ECO:0000313" key="3">
    <source>
        <dbReference type="Proteomes" id="UP000800093"/>
    </source>
</evidence>
<name>A0A9P4KIH8_9PLEO</name>
<gene>
    <name evidence="2" type="ORF">CC78DRAFT_575518</name>
</gene>
<reference evidence="3" key="1">
    <citation type="journal article" date="2020" name="Stud. Mycol.">
        <title>101 Dothideomycetes genomes: A test case for predicting lifestyles and emergence of pathogens.</title>
        <authorList>
            <person name="Haridas S."/>
            <person name="Albert R."/>
            <person name="Binder M."/>
            <person name="Bloem J."/>
            <person name="LaButti K."/>
            <person name="Salamov A."/>
            <person name="Andreopoulos B."/>
            <person name="Baker S."/>
            <person name="Barry K."/>
            <person name="Bills G."/>
            <person name="Bluhm B."/>
            <person name="Cannon C."/>
            <person name="Castanera R."/>
            <person name="Culley D."/>
            <person name="Daum C."/>
            <person name="Ezra D."/>
            <person name="Gonzalez J."/>
            <person name="Henrissat B."/>
            <person name="Kuo A."/>
            <person name="Liang C."/>
            <person name="Lipzen A."/>
            <person name="Lutzoni F."/>
            <person name="Magnuson J."/>
            <person name="Mondo S."/>
            <person name="Nolan M."/>
            <person name="Ohm R."/>
            <person name="Pangilinan J."/>
            <person name="Park H.-J."/>
            <person name="Ramirez L."/>
            <person name="Alfaro M."/>
            <person name="Sun H."/>
            <person name="Tritt A."/>
            <person name="Yoshinaga Y."/>
            <person name="Zwiers L.-H."/>
            <person name="Turgeon B."/>
            <person name="Goodwin S."/>
            <person name="Spatafora J."/>
            <person name="Crous P."/>
            <person name="Grigoriev I."/>
        </authorList>
    </citation>
    <scope>NUCLEOTIDE SEQUENCE [LARGE SCALE GENOMIC DNA]</scope>
    <source>
        <strain evidence="3">CBS 304.66</strain>
    </source>
</reference>
<dbReference type="EMBL" id="ML986584">
    <property type="protein sequence ID" value="KAF2268971.1"/>
    <property type="molecule type" value="Genomic_DNA"/>
</dbReference>
<proteinExistence type="predicted"/>
<comment type="caution">
    <text evidence="2">The sequence shown here is derived from an EMBL/GenBank/DDBJ whole genome shotgun (WGS) entry which is preliminary data.</text>
</comment>
<dbReference type="PANTHER" id="PTHR35910">
    <property type="entry name" value="2EXR DOMAIN-CONTAINING PROTEIN"/>
    <property type="match status" value="1"/>
</dbReference>
<dbReference type="InterPro" id="IPR045518">
    <property type="entry name" value="2EXR"/>
</dbReference>
<sequence>MSTSPHPQQDEDDNNVNLSEFHLFGQLPRHLRAKIWTFACPPPRTRFLEIYAHTKTPYTSDARIRFIPRLCPLFHTTSESRAAIMAAHGGRIVCLYTRPKQTWFYFNFERDILFLSSRFSATDEPRPNETYRLRELECLMPYQYLSQVRRLAVTYSGTDDYSRIALVLRWLKRLETLYVPIIDWWSSRPVKRLVRQGFPSVGDVSDSISSNLEDLEGEETEDEDEDEVGGRVERKVRVTEVELRLDEGNKDYLHEL</sequence>
<protein>
    <recommendedName>
        <fullName evidence="1">2EXR domain-containing protein</fullName>
    </recommendedName>
</protein>
<evidence type="ECO:0000259" key="1">
    <source>
        <dbReference type="Pfam" id="PF20150"/>
    </source>
</evidence>